<feature type="transmembrane region" description="Helical" evidence="6">
    <location>
        <begin position="80"/>
        <end position="101"/>
    </location>
</feature>
<dbReference type="AlphaFoldDB" id="A0A8J6TH05"/>
<name>A0A8J6TH05_9CHLR</name>
<evidence type="ECO:0000256" key="4">
    <source>
        <dbReference type="ARBA" id="ARBA00022989"/>
    </source>
</evidence>
<evidence type="ECO:0000256" key="5">
    <source>
        <dbReference type="ARBA" id="ARBA00023136"/>
    </source>
</evidence>
<accession>A0A8J6TH05</accession>
<dbReference type="InterPro" id="IPR051598">
    <property type="entry name" value="TSUP/Inactive_protease-like"/>
</dbReference>
<feature type="transmembrane region" description="Helical" evidence="6">
    <location>
        <begin position="132"/>
        <end position="154"/>
    </location>
</feature>
<feature type="transmembrane region" description="Helical" evidence="6">
    <location>
        <begin position="41"/>
        <end position="74"/>
    </location>
</feature>
<sequence>IEDFLPNLLGWTLIIVSIIIIARVFRLLGPKKESEVRYPSSWALIGIGAIGGVLVGMTSIGGGTVIMALFLLFFSIPLNYLVGMDVMHGALLATISAFSYIFAGQTGWASVGLLLIGSLPGVWLGARVVHRINLLLVRGILGLLVLGAGIQLLLGGH</sequence>
<comment type="similarity">
    <text evidence="2 6">Belongs to the 4-toluene sulfonate uptake permease (TSUP) (TC 2.A.102) family.</text>
</comment>
<feature type="non-terminal residue" evidence="7">
    <location>
        <position position="1"/>
    </location>
</feature>
<keyword evidence="4 6" id="KW-1133">Transmembrane helix</keyword>
<evidence type="ECO:0000256" key="6">
    <source>
        <dbReference type="RuleBase" id="RU363041"/>
    </source>
</evidence>
<dbReference type="GO" id="GO:0005886">
    <property type="term" value="C:plasma membrane"/>
    <property type="evidence" value="ECO:0007669"/>
    <property type="project" value="UniProtKB-SubCell"/>
</dbReference>
<comment type="subcellular location">
    <subcellularLocation>
        <location evidence="6">Cell membrane</location>
        <topology evidence="6">Multi-pass membrane protein</topology>
    </subcellularLocation>
    <subcellularLocation>
        <location evidence="1">Membrane</location>
        <topology evidence="1">Multi-pass membrane protein</topology>
    </subcellularLocation>
</comment>
<dbReference type="InterPro" id="IPR002781">
    <property type="entry name" value="TM_pro_TauE-like"/>
</dbReference>
<gene>
    <name evidence="7" type="ORF">H8E29_02115</name>
</gene>
<evidence type="ECO:0000313" key="7">
    <source>
        <dbReference type="EMBL" id="MBC8334035.1"/>
    </source>
</evidence>
<evidence type="ECO:0000256" key="1">
    <source>
        <dbReference type="ARBA" id="ARBA00004141"/>
    </source>
</evidence>
<organism evidence="7 8">
    <name type="scientific">Candidatus Desulfolinea nitratireducens</name>
    <dbReference type="NCBI Taxonomy" id="2841698"/>
    <lineage>
        <taxon>Bacteria</taxon>
        <taxon>Bacillati</taxon>
        <taxon>Chloroflexota</taxon>
        <taxon>Anaerolineae</taxon>
        <taxon>Anaerolineales</taxon>
        <taxon>Anaerolineales incertae sedis</taxon>
        <taxon>Candidatus Desulfolinea</taxon>
    </lineage>
</organism>
<dbReference type="EMBL" id="JACNJN010000038">
    <property type="protein sequence ID" value="MBC8334035.1"/>
    <property type="molecule type" value="Genomic_DNA"/>
</dbReference>
<protein>
    <recommendedName>
        <fullName evidence="6">Probable membrane transporter protein</fullName>
    </recommendedName>
</protein>
<dbReference type="Pfam" id="PF01925">
    <property type="entry name" value="TauE"/>
    <property type="match status" value="1"/>
</dbReference>
<evidence type="ECO:0000256" key="3">
    <source>
        <dbReference type="ARBA" id="ARBA00022692"/>
    </source>
</evidence>
<feature type="transmembrane region" description="Helical" evidence="6">
    <location>
        <begin position="6"/>
        <end position="29"/>
    </location>
</feature>
<dbReference type="Proteomes" id="UP000614469">
    <property type="component" value="Unassembled WGS sequence"/>
</dbReference>
<reference evidence="7 8" key="1">
    <citation type="submission" date="2020-08" db="EMBL/GenBank/DDBJ databases">
        <title>Bridging the membrane lipid divide: bacteria of the FCB group superphylum have the potential to synthesize archaeal ether lipids.</title>
        <authorList>
            <person name="Villanueva L."/>
            <person name="Von Meijenfeldt F.A.B."/>
            <person name="Westbye A.B."/>
            <person name="Yadav S."/>
            <person name="Hopmans E.C."/>
            <person name="Dutilh B.E."/>
            <person name="Sinninghe Damste J.S."/>
        </authorList>
    </citation>
    <scope>NUCLEOTIDE SEQUENCE [LARGE SCALE GENOMIC DNA]</scope>
    <source>
        <strain evidence="7">NIOZ-UU36</strain>
    </source>
</reference>
<proteinExistence type="inferred from homology"/>
<keyword evidence="6" id="KW-1003">Cell membrane</keyword>
<evidence type="ECO:0000256" key="2">
    <source>
        <dbReference type="ARBA" id="ARBA00009142"/>
    </source>
</evidence>
<dbReference type="PANTHER" id="PTHR43701">
    <property type="entry name" value="MEMBRANE TRANSPORTER PROTEIN MJ0441-RELATED"/>
    <property type="match status" value="1"/>
</dbReference>
<evidence type="ECO:0000313" key="8">
    <source>
        <dbReference type="Proteomes" id="UP000614469"/>
    </source>
</evidence>
<feature type="transmembrane region" description="Helical" evidence="6">
    <location>
        <begin position="108"/>
        <end position="126"/>
    </location>
</feature>
<dbReference type="PANTHER" id="PTHR43701:SF2">
    <property type="entry name" value="MEMBRANE TRANSPORTER PROTEIN YJNA-RELATED"/>
    <property type="match status" value="1"/>
</dbReference>
<comment type="caution">
    <text evidence="7">The sequence shown here is derived from an EMBL/GenBank/DDBJ whole genome shotgun (WGS) entry which is preliminary data.</text>
</comment>
<keyword evidence="3 6" id="KW-0812">Transmembrane</keyword>
<keyword evidence="5 6" id="KW-0472">Membrane</keyword>